<proteinExistence type="predicted"/>
<dbReference type="VEuPathDB" id="TriTrypDB:TCSYLVIO_005804"/>
<gene>
    <name evidence="2" type="ORF">C4B63_2g741</name>
</gene>
<reference evidence="2 3" key="1">
    <citation type="journal article" date="2018" name="Microb. Genom.">
        <title>Expanding an expanded genome: long-read sequencing of Trypanosoma cruzi.</title>
        <authorList>
            <person name="Berna L."/>
            <person name="Rodriguez M."/>
            <person name="Chiribao M.L."/>
            <person name="Parodi-Talice A."/>
            <person name="Pita S."/>
            <person name="Rijo G."/>
            <person name="Alvarez-Valin F."/>
            <person name="Robello C."/>
        </authorList>
    </citation>
    <scope>NUCLEOTIDE SEQUENCE [LARGE SCALE GENOMIC DNA]</scope>
    <source>
        <strain evidence="2 3">Dm28c</strain>
    </source>
</reference>
<dbReference type="VEuPathDB" id="TriTrypDB:C3747_1g692"/>
<comment type="caution">
    <text evidence="2">The sequence shown here is derived from an EMBL/GenBank/DDBJ whole genome shotgun (WGS) entry which is preliminary data.</text>
</comment>
<sequence>MESTLQTFLEAYPFRHPENPYEQTKAIWSKLVGWEGESAAGPSPSFCVQPIPLALLQKWKCYFAFCSRVIFYEMDWRDVFVYMGDVPKAATLSVPRDHVGSDRKSKVGVDADRGKGNGKKQLETTAGAYHRSTTALIHTLANGCERRFGAYPLRFHYQWLVRWTKMLAQCIEWRLLDISKRGGSVPLEELQRYRLVFASRAREVVGAAAYIRRVLELLGIEEEKELCNADISLMGLPSLSLSQNFPLTLTLSMRFTLSSATSVSIEQCFSAHSARVLDSLWTDVLCIPWDVLDPNSMPEKVRRKLLASLNNAEGDTDEIYVLCGNGGRRMRSATLKAILENESLERAGIANNPLLGIVRLTKAPLEFLEPHQLPNVKHLLETVGYVMLTKIRCHFVEKCYYTLPFLADFVAAGVLLKKALVSFSRVSADPTLSKAEESKVVLGMGLTPMLLRALLEATEDFYASCVDSLLHDYSKRAMKHFVEFCGGSATVVVSQVTLKLLEVVVEPTLEVLFMLLSHASSSKEECIFIYFIADMLKFVLNEKMREARRECKIGSRVLLQCRMDLLLLMSYIDEHPLMRRRASLM</sequence>
<evidence type="ECO:0000256" key="1">
    <source>
        <dbReference type="SAM" id="MobiDB-lite"/>
    </source>
</evidence>
<dbReference type="VEuPathDB" id="TriTrypDB:Tc_MARK_4432"/>
<dbReference type="VEuPathDB" id="TriTrypDB:TcCLB.507011.160"/>
<dbReference type="VEuPathDB" id="TriTrypDB:TcYC6_0069560"/>
<accession>A0A2V2W1F6</accession>
<dbReference type="VEuPathDB" id="TriTrypDB:ECC02_001362"/>
<dbReference type="VEuPathDB" id="TriTrypDB:C4B63_2g741"/>
<dbReference type="VEuPathDB" id="TriTrypDB:TcG_00592"/>
<dbReference type="VEuPathDB" id="TriTrypDB:TcBrA4_0061900"/>
<dbReference type="VEuPathDB" id="TriTrypDB:TcCL_NonESM00182"/>
<dbReference type="VEuPathDB" id="TriTrypDB:BCY84_14110"/>
<evidence type="ECO:0000313" key="2">
    <source>
        <dbReference type="EMBL" id="PWV02472.1"/>
    </source>
</evidence>
<dbReference type="VEuPathDB" id="TriTrypDB:TcCLB.510665.20"/>
<dbReference type="Proteomes" id="UP000246121">
    <property type="component" value="Unassembled WGS sequence"/>
</dbReference>
<dbReference type="VEuPathDB" id="TriTrypDB:TCDM_00150"/>
<dbReference type="EMBL" id="PRFA01000002">
    <property type="protein sequence ID" value="PWV02472.1"/>
    <property type="molecule type" value="Genomic_DNA"/>
</dbReference>
<protein>
    <submittedName>
        <fullName evidence="2">Uncharacterized protein</fullName>
    </submittedName>
</protein>
<feature type="compositionally biased region" description="Basic and acidic residues" evidence="1">
    <location>
        <begin position="99"/>
        <end position="115"/>
    </location>
</feature>
<feature type="region of interest" description="Disordered" evidence="1">
    <location>
        <begin position="99"/>
        <end position="120"/>
    </location>
</feature>
<name>A0A2V2W1F6_TRYCR</name>
<evidence type="ECO:0000313" key="3">
    <source>
        <dbReference type="Proteomes" id="UP000246121"/>
    </source>
</evidence>
<dbReference type="AlphaFoldDB" id="A0A2V2W1F6"/>
<organism evidence="2 3">
    <name type="scientific">Trypanosoma cruzi</name>
    <dbReference type="NCBI Taxonomy" id="5693"/>
    <lineage>
        <taxon>Eukaryota</taxon>
        <taxon>Discoba</taxon>
        <taxon>Euglenozoa</taxon>
        <taxon>Kinetoplastea</taxon>
        <taxon>Metakinetoplastina</taxon>
        <taxon>Trypanosomatida</taxon>
        <taxon>Trypanosomatidae</taxon>
        <taxon>Trypanosoma</taxon>
        <taxon>Schizotrypanum</taxon>
    </lineage>
</organism>